<organism evidence="5 7">
    <name type="scientific">Adineta steineri</name>
    <dbReference type="NCBI Taxonomy" id="433720"/>
    <lineage>
        <taxon>Eukaryota</taxon>
        <taxon>Metazoa</taxon>
        <taxon>Spiralia</taxon>
        <taxon>Gnathifera</taxon>
        <taxon>Rotifera</taxon>
        <taxon>Eurotatoria</taxon>
        <taxon>Bdelloidea</taxon>
        <taxon>Adinetida</taxon>
        <taxon>Adinetidae</taxon>
        <taxon>Adineta</taxon>
    </lineage>
</organism>
<proteinExistence type="predicted"/>
<dbReference type="Proteomes" id="UP000663877">
    <property type="component" value="Unassembled WGS sequence"/>
</dbReference>
<feature type="compositionally biased region" description="Gly residues" evidence="2">
    <location>
        <begin position="121"/>
        <end position="130"/>
    </location>
</feature>
<feature type="compositionally biased region" description="Basic residues" evidence="2">
    <location>
        <begin position="131"/>
        <end position="162"/>
    </location>
</feature>
<comment type="caution">
    <text evidence="5">The sequence shown here is derived from an EMBL/GenBank/DDBJ whole genome shotgun (WGS) entry which is preliminary data.</text>
</comment>
<gene>
    <name evidence="4" type="ORF">BJG266_LOCUS3140</name>
    <name evidence="5" type="ORF">QVE165_LOCUS2670</name>
    <name evidence="6" type="ORF">QVE165_LOCUS26970</name>
</gene>
<dbReference type="SMART" id="SM00360">
    <property type="entry name" value="RRM"/>
    <property type="match status" value="1"/>
</dbReference>
<dbReference type="Gene3D" id="3.30.70.330">
    <property type="match status" value="1"/>
</dbReference>
<dbReference type="EMBL" id="CAJNOI010000007">
    <property type="protein sequence ID" value="CAF0763384.1"/>
    <property type="molecule type" value="Genomic_DNA"/>
</dbReference>
<evidence type="ECO:0000313" key="4">
    <source>
        <dbReference type="EMBL" id="CAF0763384.1"/>
    </source>
</evidence>
<keyword evidence="1" id="KW-0694">RNA-binding</keyword>
<dbReference type="InterPro" id="IPR000504">
    <property type="entry name" value="RRM_dom"/>
</dbReference>
<protein>
    <recommendedName>
        <fullName evidence="3">RRM domain-containing protein</fullName>
    </recommendedName>
</protein>
<evidence type="ECO:0000313" key="6">
    <source>
        <dbReference type="EMBL" id="CAF1222339.1"/>
    </source>
</evidence>
<keyword evidence="7" id="KW-1185">Reference proteome</keyword>
<dbReference type="GO" id="GO:0003723">
    <property type="term" value="F:RNA binding"/>
    <property type="evidence" value="ECO:0007669"/>
    <property type="project" value="UniProtKB-UniRule"/>
</dbReference>
<dbReference type="EMBL" id="CAJNOM010000008">
    <property type="protein sequence ID" value="CAF0772096.1"/>
    <property type="molecule type" value="Genomic_DNA"/>
</dbReference>
<dbReference type="EMBL" id="CAJNOM010000203">
    <property type="protein sequence ID" value="CAF1222339.1"/>
    <property type="molecule type" value="Genomic_DNA"/>
</dbReference>
<evidence type="ECO:0000313" key="7">
    <source>
        <dbReference type="Proteomes" id="UP000663832"/>
    </source>
</evidence>
<dbReference type="Proteomes" id="UP000663832">
    <property type="component" value="Unassembled WGS sequence"/>
</dbReference>
<sequence>MGRDRSRSMSSSSSGRGAQSSKWDGQAGYRIHVSDLVAGVKREEIEQAFTKFGTLNEVWVATNPPCFAFINYKHRSDAEQAIRELDGKTIGASRVGVTWARTRTYGSRNVGGRSGPFGSFRAGGSGGGGRNNRRRSRSRSRSGSRQHKRRHSRSRSRDRYRRRGDSPYDQKRSRRTSREKSKKDDRDKSQSKSRSRSRSQSRKKSSNTEKKRSESRGLSPNGHTADGRSSPIATED</sequence>
<feature type="compositionally biased region" description="Basic residues" evidence="2">
    <location>
        <begin position="191"/>
        <end position="205"/>
    </location>
</feature>
<evidence type="ECO:0000256" key="1">
    <source>
        <dbReference type="PROSITE-ProRule" id="PRU00176"/>
    </source>
</evidence>
<dbReference type="OrthoDB" id="5970at2759"/>
<feature type="region of interest" description="Disordered" evidence="2">
    <location>
        <begin position="1"/>
        <end position="24"/>
    </location>
</feature>
<dbReference type="AlphaFoldDB" id="A0A813QUK8"/>
<dbReference type="Pfam" id="PF00076">
    <property type="entry name" value="RRM_1"/>
    <property type="match status" value="1"/>
</dbReference>
<dbReference type="PROSITE" id="PS50102">
    <property type="entry name" value="RRM"/>
    <property type="match status" value="1"/>
</dbReference>
<evidence type="ECO:0000256" key="2">
    <source>
        <dbReference type="SAM" id="MobiDB-lite"/>
    </source>
</evidence>
<evidence type="ECO:0000313" key="5">
    <source>
        <dbReference type="EMBL" id="CAF0772096.1"/>
    </source>
</evidence>
<dbReference type="PANTHER" id="PTHR48038:SF1">
    <property type="entry name" value="RIBONUCLEOPROTEIN RB97D"/>
    <property type="match status" value="1"/>
</dbReference>
<dbReference type="SUPFAM" id="SSF54928">
    <property type="entry name" value="RNA-binding domain, RBD"/>
    <property type="match status" value="1"/>
</dbReference>
<evidence type="ECO:0000259" key="3">
    <source>
        <dbReference type="PROSITE" id="PS50102"/>
    </source>
</evidence>
<reference evidence="5" key="1">
    <citation type="submission" date="2021-02" db="EMBL/GenBank/DDBJ databases">
        <authorList>
            <person name="Nowell W R."/>
        </authorList>
    </citation>
    <scope>NUCLEOTIDE SEQUENCE</scope>
</reference>
<feature type="compositionally biased region" description="Low complexity" evidence="2">
    <location>
        <begin position="8"/>
        <end position="21"/>
    </location>
</feature>
<dbReference type="InterPro" id="IPR035979">
    <property type="entry name" value="RBD_domain_sf"/>
</dbReference>
<feature type="compositionally biased region" description="Basic and acidic residues" evidence="2">
    <location>
        <begin position="163"/>
        <end position="190"/>
    </location>
</feature>
<accession>A0A813QUK8</accession>
<name>A0A813QUK8_9BILA</name>
<dbReference type="PANTHER" id="PTHR48038">
    <property type="entry name" value="RIBONUCLEOPROTEIN RB97D"/>
    <property type="match status" value="1"/>
</dbReference>
<feature type="region of interest" description="Disordered" evidence="2">
    <location>
        <begin position="105"/>
        <end position="236"/>
    </location>
</feature>
<feature type="compositionally biased region" description="Basic and acidic residues" evidence="2">
    <location>
        <begin position="206"/>
        <end position="215"/>
    </location>
</feature>
<dbReference type="InterPro" id="IPR012677">
    <property type="entry name" value="Nucleotide-bd_a/b_plait_sf"/>
</dbReference>
<feature type="domain" description="RRM" evidence="3">
    <location>
        <begin position="29"/>
        <end position="102"/>
    </location>
</feature>